<protein>
    <recommendedName>
        <fullName evidence="5">Zn(2)-C6 fungal-type domain-containing protein</fullName>
    </recommendedName>
</protein>
<dbReference type="PANTHER" id="PTHR31001:SF40">
    <property type="entry name" value="ZN(II)2CYS6 TRANSCRIPTION FACTOR (EUROFUNG)"/>
    <property type="match status" value="1"/>
</dbReference>
<dbReference type="GeneID" id="54563073"/>
<dbReference type="SMART" id="SM00906">
    <property type="entry name" value="Fungal_trans"/>
    <property type="match status" value="1"/>
</dbReference>
<keyword evidence="3" id="KW-0539">Nucleus</keyword>
<evidence type="ECO:0000259" key="5">
    <source>
        <dbReference type="PROSITE" id="PS50048"/>
    </source>
</evidence>
<gene>
    <name evidence="6" type="ORF">M409DRAFT_30187</name>
</gene>
<dbReference type="PROSITE" id="PS50048">
    <property type="entry name" value="ZN2_CY6_FUNGAL_2"/>
    <property type="match status" value="1"/>
</dbReference>
<proteinExistence type="predicted"/>
<keyword evidence="7" id="KW-1185">Reference proteome</keyword>
<dbReference type="GO" id="GO:0006351">
    <property type="term" value="P:DNA-templated transcription"/>
    <property type="evidence" value="ECO:0007669"/>
    <property type="project" value="InterPro"/>
</dbReference>
<dbReference type="InterPro" id="IPR036864">
    <property type="entry name" value="Zn2-C6_fun-type_DNA-bd_sf"/>
</dbReference>
<feature type="region of interest" description="Disordered" evidence="4">
    <location>
        <begin position="595"/>
        <end position="615"/>
    </location>
</feature>
<dbReference type="CDD" id="cd00067">
    <property type="entry name" value="GAL4"/>
    <property type="match status" value="1"/>
</dbReference>
<evidence type="ECO:0000313" key="7">
    <source>
        <dbReference type="Proteomes" id="UP000799537"/>
    </source>
</evidence>
<dbReference type="InterPro" id="IPR001138">
    <property type="entry name" value="Zn2Cys6_DnaBD"/>
</dbReference>
<dbReference type="AlphaFoldDB" id="A0A6A6BZI4"/>
<dbReference type="GO" id="GO:0005634">
    <property type="term" value="C:nucleus"/>
    <property type="evidence" value="ECO:0007669"/>
    <property type="project" value="UniProtKB-SubCell"/>
</dbReference>
<dbReference type="GO" id="GO:0000981">
    <property type="term" value="F:DNA-binding transcription factor activity, RNA polymerase II-specific"/>
    <property type="evidence" value="ECO:0007669"/>
    <property type="project" value="InterPro"/>
</dbReference>
<dbReference type="Proteomes" id="UP000799537">
    <property type="component" value="Unassembled WGS sequence"/>
</dbReference>
<dbReference type="GO" id="GO:0003677">
    <property type="term" value="F:DNA binding"/>
    <property type="evidence" value="ECO:0007669"/>
    <property type="project" value="InterPro"/>
</dbReference>
<comment type="subcellular location">
    <subcellularLocation>
        <location evidence="1">Nucleus</location>
    </subcellularLocation>
</comment>
<dbReference type="InterPro" id="IPR007219">
    <property type="entry name" value="XnlR_reg_dom"/>
</dbReference>
<dbReference type="Gene3D" id="4.10.240.10">
    <property type="entry name" value="Zn(2)-C6 fungal-type DNA-binding domain"/>
    <property type="match status" value="1"/>
</dbReference>
<dbReference type="SUPFAM" id="SSF57701">
    <property type="entry name" value="Zn2/Cys6 DNA-binding domain"/>
    <property type="match status" value="1"/>
</dbReference>
<accession>A0A6A6BZI4</accession>
<dbReference type="OrthoDB" id="4898680at2759"/>
<dbReference type="SMART" id="SM00066">
    <property type="entry name" value="GAL4"/>
    <property type="match status" value="1"/>
</dbReference>
<dbReference type="CDD" id="cd12148">
    <property type="entry name" value="fungal_TF_MHR"/>
    <property type="match status" value="1"/>
</dbReference>
<dbReference type="GO" id="GO:0008270">
    <property type="term" value="F:zinc ion binding"/>
    <property type="evidence" value="ECO:0007669"/>
    <property type="project" value="InterPro"/>
</dbReference>
<dbReference type="Pfam" id="PF00172">
    <property type="entry name" value="Zn_clus"/>
    <property type="match status" value="1"/>
</dbReference>
<dbReference type="PROSITE" id="PS00463">
    <property type="entry name" value="ZN2_CY6_FUNGAL_1"/>
    <property type="match status" value="1"/>
</dbReference>
<feature type="domain" description="Zn(2)-C6 fungal-type" evidence="5">
    <location>
        <begin position="12"/>
        <end position="44"/>
    </location>
</feature>
<dbReference type="InterPro" id="IPR050613">
    <property type="entry name" value="Sec_Metabolite_Reg"/>
</dbReference>
<name>A0A6A6BZI4_ZASCE</name>
<evidence type="ECO:0000256" key="1">
    <source>
        <dbReference type="ARBA" id="ARBA00004123"/>
    </source>
</evidence>
<evidence type="ECO:0000256" key="3">
    <source>
        <dbReference type="ARBA" id="ARBA00023242"/>
    </source>
</evidence>
<reference evidence="6" key="1">
    <citation type="journal article" date="2020" name="Stud. Mycol.">
        <title>101 Dothideomycetes genomes: a test case for predicting lifestyles and emergence of pathogens.</title>
        <authorList>
            <person name="Haridas S."/>
            <person name="Albert R."/>
            <person name="Binder M."/>
            <person name="Bloem J."/>
            <person name="Labutti K."/>
            <person name="Salamov A."/>
            <person name="Andreopoulos B."/>
            <person name="Baker S."/>
            <person name="Barry K."/>
            <person name="Bills G."/>
            <person name="Bluhm B."/>
            <person name="Cannon C."/>
            <person name="Castanera R."/>
            <person name="Culley D."/>
            <person name="Daum C."/>
            <person name="Ezra D."/>
            <person name="Gonzalez J."/>
            <person name="Henrissat B."/>
            <person name="Kuo A."/>
            <person name="Liang C."/>
            <person name="Lipzen A."/>
            <person name="Lutzoni F."/>
            <person name="Magnuson J."/>
            <person name="Mondo S."/>
            <person name="Nolan M."/>
            <person name="Ohm R."/>
            <person name="Pangilinan J."/>
            <person name="Park H.-J."/>
            <person name="Ramirez L."/>
            <person name="Alfaro M."/>
            <person name="Sun H."/>
            <person name="Tritt A."/>
            <person name="Yoshinaga Y."/>
            <person name="Zwiers L.-H."/>
            <person name="Turgeon B."/>
            <person name="Goodwin S."/>
            <person name="Spatafora J."/>
            <person name="Crous P."/>
            <person name="Grigoriev I."/>
        </authorList>
    </citation>
    <scope>NUCLEOTIDE SEQUENCE</scope>
    <source>
        <strain evidence="6">ATCC 36951</strain>
    </source>
</reference>
<keyword evidence="2" id="KW-0479">Metal-binding</keyword>
<dbReference type="EMBL" id="ML993639">
    <property type="protein sequence ID" value="KAF2159310.1"/>
    <property type="molecule type" value="Genomic_DNA"/>
</dbReference>
<dbReference type="RefSeq" id="XP_033660199.1">
    <property type="nucleotide sequence ID" value="XM_033809801.1"/>
</dbReference>
<organism evidence="6 7">
    <name type="scientific">Zasmidium cellare ATCC 36951</name>
    <dbReference type="NCBI Taxonomy" id="1080233"/>
    <lineage>
        <taxon>Eukaryota</taxon>
        <taxon>Fungi</taxon>
        <taxon>Dikarya</taxon>
        <taxon>Ascomycota</taxon>
        <taxon>Pezizomycotina</taxon>
        <taxon>Dothideomycetes</taxon>
        <taxon>Dothideomycetidae</taxon>
        <taxon>Mycosphaerellales</taxon>
        <taxon>Mycosphaerellaceae</taxon>
        <taxon>Zasmidium</taxon>
    </lineage>
</organism>
<evidence type="ECO:0000256" key="4">
    <source>
        <dbReference type="SAM" id="MobiDB-lite"/>
    </source>
</evidence>
<feature type="compositionally biased region" description="Basic and acidic residues" evidence="4">
    <location>
        <begin position="604"/>
        <end position="615"/>
    </location>
</feature>
<sequence length="640" mass="70640">MNTRRRNGKVAACEPCRKSKSRCDHVQDVCGPCTRRGIQTQCYYHPSPLTRTKFSLYQNPNLADSPSSLVGLPSPPANTRSPTLIPNPILGSDAPWPSKTEAEIAEFLVVFRPYWPALRTRLHGYYEISLAPLVPKQLTFLLAEGVEQDCISSQVSVDLLARAISKATSSPSSSLEIAHNPEAWIKQHTTPVVSLQAIGLLCAIAGRAAVSTPTEPDSQQETKSRLLSWASLCLSTARTICAAEDDIFLWLAYDHLKFNIAVMGMYDRSTWHLLSQLVADTLSAGLNREVSLGRGVPFFVVEMRRRLLLKVYHADKLISLVLDRAPRLSHRYIDIALPLDLADEDLLQETAIIPKTSDFMSDDGWNVQPSFNTASWLRAFHCINIIREEVLDWEATTVESRKHDDLLSLSKRAQFAWQSIPNHLQYQNTCWLPGLRASTVTMLAFVKLAHLQNLARIQRLLGQDDTVAPATVALDILTVVNDFGMAVGSPSTMRHDFELVVIYYGLPNAASLLEGVSRPSPMRVKVVRTLSVFVEHLDHFTDASGPNHKLLSEASALLSKALDHIIVDDASSFHMAAGSVLSDVSFNTIAAACTATPQSSRTPGDQDERSPLGHEAADQSFSDLISSVDWSIIDIDWSAV</sequence>
<dbReference type="Pfam" id="PF04082">
    <property type="entry name" value="Fungal_trans"/>
    <property type="match status" value="1"/>
</dbReference>
<evidence type="ECO:0000313" key="6">
    <source>
        <dbReference type="EMBL" id="KAF2159310.1"/>
    </source>
</evidence>
<dbReference type="PANTHER" id="PTHR31001">
    <property type="entry name" value="UNCHARACTERIZED TRANSCRIPTIONAL REGULATORY PROTEIN"/>
    <property type="match status" value="1"/>
</dbReference>
<evidence type="ECO:0000256" key="2">
    <source>
        <dbReference type="ARBA" id="ARBA00022723"/>
    </source>
</evidence>